<evidence type="ECO:0000313" key="13">
    <source>
        <dbReference type="Proteomes" id="UP000253490"/>
    </source>
</evidence>
<dbReference type="GO" id="GO:0005524">
    <property type="term" value="F:ATP binding"/>
    <property type="evidence" value="ECO:0007669"/>
    <property type="project" value="UniProtKB-UniRule"/>
</dbReference>
<dbReference type="RefSeq" id="WP_113919853.1">
    <property type="nucleotide sequence ID" value="NZ_QNRX01000003.1"/>
</dbReference>
<comment type="caution">
    <text evidence="12">The sequence shown here is derived from an EMBL/GenBank/DDBJ whole genome shotgun (WGS) entry which is preliminary data.</text>
</comment>
<keyword evidence="13" id="KW-1185">Reference proteome</keyword>
<evidence type="ECO:0000256" key="6">
    <source>
        <dbReference type="ARBA" id="ARBA00022840"/>
    </source>
</evidence>
<evidence type="ECO:0000256" key="10">
    <source>
        <dbReference type="RuleBase" id="RU364103"/>
    </source>
</evidence>
<evidence type="ECO:0000256" key="9">
    <source>
        <dbReference type="ARBA" id="ARBA00025157"/>
    </source>
</evidence>
<comment type="function">
    <text evidence="9">Probably part of an ABC transporter complex. Responsible for energy coupling to the transport system.</text>
</comment>
<keyword evidence="6 10" id="KW-0067">ATP-binding</keyword>
<dbReference type="OrthoDB" id="9784332at2"/>
<evidence type="ECO:0000256" key="7">
    <source>
        <dbReference type="ARBA" id="ARBA00022967"/>
    </source>
</evidence>
<gene>
    <name evidence="12" type="ORF">DES36_103191</name>
</gene>
<dbReference type="SMART" id="SM00382">
    <property type="entry name" value="AAA"/>
    <property type="match status" value="1"/>
</dbReference>
<dbReference type="SUPFAM" id="SSF52540">
    <property type="entry name" value="P-loop containing nucleoside triphosphate hydrolases"/>
    <property type="match status" value="1"/>
</dbReference>
<dbReference type="InterPro" id="IPR005876">
    <property type="entry name" value="Co_trans_ATP-bd"/>
</dbReference>
<keyword evidence="7" id="KW-1278">Translocase</keyword>
<dbReference type="GO" id="GO:0016887">
    <property type="term" value="F:ATP hydrolysis activity"/>
    <property type="evidence" value="ECO:0007669"/>
    <property type="project" value="InterPro"/>
</dbReference>
<dbReference type="PROSITE" id="PS00211">
    <property type="entry name" value="ABC_TRANSPORTER_1"/>
    <property type="match status" value="1"/>
</dbReference>
<proteinExistence type="inferred from homology"/>
<comment type="similarity">
    <text evidence="2 10">Belongs to the ABC transporter superfamily.</text>
</comment>
<evidence type="ECO:0000256" key="8">
    <source>
        <dbReference type="ARBA" id="ARBA00023136"/>
    </source>
</evidence>
<evidence type="ECO:0000256" key="3">
    <source>
        <dbReference type="ARBA" id="ARBA00022448"/>
    </source>
</evidence>
<evidence type="ECO:0000256" key="1">
    <source>
        <dbReference type="ARBA" id="ARBA00004202"/>
    </source>
</evidence>
<evidence type="ECO:0000313" key="12">
    <source>
        <dbReference type="EMBL" id="RBP68427.1"/>
    </source>
</evidence>
<dbReference type="InterPro" id="IPR003439">
    <property type="entry name" value="ABC_transporter-like_ATP-bd"/>
</dbReference>
<dbReference type="GO" id="GO:0006824">
    <property type="term" value="P:cobalt ion transport"/>
    <property type="evidence" value="ECO:0007669"/>
    <property type="project" value="InterPro"/>
</dbReference>
<dbReference type="InterPro" id="IPR003593">
    <property type="entry name" value="AAA+_ATPase"/>
</dbReference>
<name>A0A366ICC9_9FIRM</name>
<reference evidence="12 13" key="1">
    <citation type="submission" date="2018-06" db="EMBL/GenBank/DDBJ databases">
        <title>Genomic Encyclopedia of Type Strains, Phase IV (KMG-IV): sequencing the most valuable type-strain genomes for metagenomic binning, comparative biology and taxonomic classification.</title>
        <authorList>
            <person name="Goeker M."/>
        </authorList>
    </citation>
    <scope>NUCLEOTIDE SEQUENCE [LARGE SCALE GENOMIC DNA]</scope>
    <source>
        <strain evidence="12 13">DSM 22112</strain>
    </source>
</reference>
<organism evidence="12 13">
    <name type="scientific">Alkalibaculum bacchi</name>
    <dbReference type="NCBI Taxonomy" id="645887"/>
    <lineage>
        <taxon>Bacteria</taxon>
        <taxon>Bacillati</taxon>
        <taxon>Bacillota</taxon>
        <taxon>Clostridia</taxon>
        <taxon>Eubacteriales</taxon>
        <taxon>Eubacteriaceae</taxon>
        <taxon>Alkalibaculum</taxon>
    </lineage>
</organism>
<dbReference type="Gene3D" id="3.40.50.300">
    <property type="entry name" value="P-loop containing nucleotide triphosphate hydrolases"/>
    <property type="match status" value="1"/>
</dbReference>
<accession>A0A366ICC9</accession>
<keyword evidence="5 10" id="KW-0547">Nucleotide-binding</keyword>
<sequence length="274" mass="31196">MLRTEHLTYKYEDNTMALKDVEINLNNGEIIALIGGNGAGKSTMFLNLMGILKPTKGIILFNGQPLEYNKKYMYDYRQKVSLVFQDPDKQIFHSNVYDDVAFALRNIGLPEDEVKRRVDDALIQTEAYDFKEKAVHYLSYGQKKRVAIAGVIALNTQVILFDEPTAGLDPAMTRGVVKIINTLAKEGKKIIISSHDMDIIYTLCDYGYILNHGQVIANGSIEDLFSMDEVLEKANLSQPWLMKIHKKLGLPLFRDEEKLFDYWREINGASSYRG</sequence>
<keyword evidence="8 10" id="KW-0472">Membrane</keyword>
<dbReference type="CDD" id="cd03225">
    <property type="entry name" value="ABC_cobalt_CbiO_domain1"/>
    <property type="match status" value="1"/>
</dbReference>
<dbReference type="PANTHER" id="PTHR43553:SF24">
    <property type="entry name" value="ENERGY-COUPLING FACTOR TRANSPORTER ATP-BINDING PROTEIN ECFA1"/>
    <property type="match status" value="1"/>
</dbReference>
<evidence type="ECO:0000256" key="5">
    <source>
        <dbReference type="ARBA" id="ARBA00022741"/>
    </source>
</evidence>
<dbReference type="PROSITE" id="PS50893">
    <property type="entry name" value="ABC_TRANSPORTER_2"/>
    <property type="match status" value="1"/>
</dbReference>
<dbReference type="Proteomes" id="UP000253490">
    <property type="component" value="Unassembled WGS sequence"/>
</dbReference>
<dbReference type="InterPro" id="IPR017871">
    <property type="entry name" value="ABC_transporter-like_CS"/>
</dbReference>
<dbReference type="GO" id="GO:0043190">
    <property type="term" value="C:ATP-binding cassette (ABC) transporter complex"/>
    <property type="evidence" value="ECO:0007669"/>
    <property type="project" value="TreeGrafter"/>
</dbReference>
<evidence type="ECO:0000256" key="4">
    <source>
        <dbReference type="ARBA" id="ARBA00022475"/>
    </source>
</evidence>
<feature type="domain" description="ABC transporter" evidence="11">
    <location>
        <begin position="2"/>
        <end position="237"/>
    </location>
</feature>
<comment type="function">
    <text evidence="10">Part of an ABC transporter complex. Responsible for energy coupling to the transport system.</text>
</comment>
<dbReference type="InterPro" id="IPR027417">
    <property type="entry name" value="P-loop_NTPase"/>
</dbReference>
<evidence type="ECO:0000256" key="2">
    <source>
        <dbReference type="ARBA" id="ARBA00005417"/>
    </source>
</evidence>
<comment type="subcellular location">
    <subcellularLocation>
        <location evidence="1 10">Cell membrane</location>
        <topology evidence="1 10">Peripheral membrane protein</topology>
    </subcellularLocation>
</comment>
<dbReference type="EMBL" id="QNRX01000003">
    <property type="protein sequence ID" value="RBP68427.1"/>
    <property type="molecule type" value="Genomic_DNA"/>
</dbReference>
<evidence type="ECO:0000259" key="11">
    <source>
        <dbReference type="PROSITE" id="PS50893"/>
    </source>
</evidence>
<dbReference type="FunFam" id="3.40.50.300:FF:000224">
    <property type="entry name" value="Energy-coupling factor transporter ATP-binding protein EcfA"/>
    <property type="match status" value="1"/>
</dbReference>
<keyword evidence="4 10" id="KW-1003">Cell membrane</keyword>
<dbReference type="InterPro" id="IPR050095">
    <property type="entry name" value="ECF_ABC_transporter_ATP-bd"/>
</dbReference>
<dbReference type="AlphaFoldDB" id="A0A366ICC9"/>
<dbReference type="GO" id="GO:0042626">
    <property type="term" value="F:ATPase-coupled transmembrane transporter activity"/>
    <property type="evidence" value="ECO:0007669"/>
    <property type="project" value="TreeGrafter"/>
</dbReference>
<dbReference type="InterPro" id="IPR015856">
    <property type="entry name" value="ABC_transpr_CbiO/EcfA_su"/>
</dbReference>
<dbReference type="PANTHER" id="PTHR43553">
    <property type="entry name" value="HEAVY METAL TRANSPORTER"/>
    <property type="match status" value="1"/>
</dbReference>
<dbReference type="Pfam" id="PF00005">
    <property type="entry name" value="ABC_tran"/>
    <property type="match status" value="1"/>
</dbReference>
<protein>
    <recommendedName>
        <fullName evidence="10">ABC transporter ATP-binding protein</fullName>
    </recommendedName>
</protein>
<keyword evidence="3 10" id="KW-0813">Transport</keyword>
<dbReference type="NCBIfam" id="TIGR01166">
    <property type="entry name" value="cbiO"/>
    <property type="match status" value="1"/>
</dbReference>